<feature type="compositionally biased region" description="Basic and acidic residues" evidence="12">
    <location>
        <begin position="230"/>
        <end position="243"/>
    </location>
</feature>
<keyword evidence="7" id="KW-0805">Transcription regulation</keyword>
<feature type="domain" description="C2H2-type" evidence="13">
    <location>
        <begin position="331"/>
        <end position="358"/>
    </location>
</feature>
<dbReference type="InterPro" id="IPR001909">
    <property type="entry name" value="KRAB"/>
</dbReference>
<dbReference type="CDD" id="cd07765">
    <property type="entry name" value="KRAB_A-box"/>
    <property type="match status" value="2"/>
</dbReference>
<gene>
    <name evidence="15" type="ORF">G0U57_003196</name>
</gene>
<evidence type="ECO:0000256" key="5">
    <source>
        <dbReference type="ARBA" id="ARBA00022771"/>
    </source>
</evidence>
<dbReference type="FunFam" id="3.30.160.60:FF:000508">
    <property type="entry name" value="Myeloid zinc finger 1"/>
    <property type="match status" value="1"/>
</dbReference>
<keyword evidence="3" id="KW-0479">Metal-binding</keyword>
<feature type="domain" description="KRAB" evidence="14">
    <location>
        <begin position="3"/>
        <end position="74"/>
    </location>
</feature>
<evidence type="ECO:0000256" key="10">
    <source>
        <dbReference type="ARBA" id="ARBA00023242"/>
    </source>
</evidence>
<comment type="caution">
    <text evidence="15">The sequence shown here is derived from an EMBL/GenBank/DDBJ whole genome shotgun (WGS) entry which is preliminary data.</text>
</comment>
<feature type="compositionally biased region" description="Basic and acidic residues" evidence="12">
    <location>
        <begin position="141"/>
        <end position="160"/>
    </location>
</feature>
<dbReference type="OrthoDB" id="8922241at2759"/>
<keyword evidence="4" id="KW-0677">Repeat</keyword>
<feature type="non-terminal residue" evidence="15">
    <location>
        <position position="1"/>
    </location>
</feature>
<feature type="domain" description="C2H2-type" evidence="13">
    <location>
        <begin position="303"/>
        <end position="330"/>
    </location>
</feature>
<dbReference type="InterPro" id="IPR036051">
    <property type="entry name" value="KRAB_dom_sf"/>
</dbReference>
<dbReference type="PROSITE" id="PS50157">
    <property type="entry name" value="ZINC_FINGER_C2H2_2"/>
    <property type="match status" value="7"/>
</dbReference>
<dbReference type="PANTHER" id="PTHR24381">
    <property type="entry name" value="ZINC FINGER PROTEIN"/>
    <property type="match status" value="1"/>
</dbReference>
<dbReference type="GO" id="GO:0008270">
    <property type="term" value="F:zinc ion binding"/>
    <property type="evidence" value="ECO:0007669"/>
    <property type="project" value="UniProtKB-KW"/>
</dbReference>
<dbReference type="PANTHER" id="PTHR24381:SF269">
    <property type="entry name" value="ZINC FINGER PROTEIN 398"/>
    <property type="match status" value="1"/>
</dbReference>
<keyword evidence="8" id="KW-0238">DNA-binding</keyword>
<feature type="domain" description="C2H2-type" evidence="13">
    <location>
        <begin position="359"/>
        <end position="386"/>
    </location>
</feature>
<dbReference type="PROSITE" id="PS50805">
    <property type="entry name" value="KRAB"/>
    <property type="match status" value="2"/>
</dbReference>
<feature type="region of interest" description="Disordered" evidence="12">
    <location>
        <begin position="141"/>
        <end position="299"/>
    </location>
</feature>
<keyword evidence="16" id="KW-1185">Reference proteome</keyword>
<evidence type="ECO:0000256" key="4">
    <source>
        <dbReference type="ARBA" id="ARBA00022737"/>
    </source>
</evidence>
<dbReference type="Proteomes" id="UP000765507">
    <property type="component" value="Unassembled WGS sequence"/>
</dbReference>
<evidence type="ECO:0000256" key="3">
    <source>
        <dbReference type="ARBA" id="ARBA00022723"/>
    </source>
</evidence>
<feature type="domain" description="C2H2-type" evidence="13">
    <location>
        <begin position="443"/>
        <end position="470"/>
    </location>
</feature>
<feature type="domain" description="C2H2-type" evidence="13">
    <location>
        <begin position="387"/>
        <end position="414"/>
    </location>
</feature>
<comment type="similarity">
    <text evidence="2">Belongs to the krueppel C2H2-type zinc-finger protein family.</text>
</comment>
<dbReference type="InterPro" id="IPR013087">
    <property type="entry name" value="Znf_C2H2_type"/>
</dbReference>
<dbReference type="GO" id="GO:0000981">
    <property type="term" value="F:DNA-binding transcription factor activity, RNA polymerase II-specific"/>
    <property type="evidence" value="ECO:0007669"/>
    <property type="project" value="TreeGrafter"/>
</dbReference>
<evidence type="ECO:0000259" key="13">
    <source>
        <dbReference type="PROSITE" id="PS50157"/>
    </source>
</evidence>
<evidence type="ECO:0000313" key="16">
    <source>
        <dbReference type="Proteomes" id="UP000765507"/>
    </source>
</evidence>
<comment type="subcellular location">
    <subcellularLocation>
        <location evidence="1">Nucleus</location>
    </subcellularLocation>
</comment>
<dbReference type="GO" id="GO:0042802">
    <property type="term" value="F:identical protein binding"/>
    <property type="evidence" value="ECO:0007669"/>
    <property type="project" value="UniProtKB-ARBA"/>
</dbReference>
<dbReference type="GO" id="GO:0005634">
    <property type="term" value="C:nucleus"/>
    <property type="evidence" value="ECO:0007669"/>
    <property type="project" value="UniProtKB-SubCell"/>
</dbReference>
<dbReference type="Pfam" id="PF00096">
    <property type="entry name" value="zf-C2H2"/>
    <property type="match status" value="7"/>
</dbReference>
<dbReference type="Pfam" id="PF01352">
    <property type="entry name" value="KRAB"/>
    <property type="match status" value="2"/>
</dbReference>
<dbReference type="FunFam" id="3.30.160.60:FF:000110">
    <property type="entry name" value="Zinc finger protein-like"/>
    <property type="match status" value="1"/>
</dbReference>
<evidence type="ECO:0000256" key="8">
    <source>
        <dbReference type="ARBA" id="ARBA00023125"/>
    </source>
</evidence>
<evidence type="ECO:0000256" key="1">
    <source>
        <dbReference type="ARBA" id="ARBA00004123"/>
    </source>
</evidence>
<dbReference type="AlphaFoldDB" id="A0A8T1RZU1"/>
<dbReference type="FunFam" id="3.30.160.60:FF:001235">
    <property type="entry name" value="Si:ch211-119o8.6"/>
    <property type="match status" value="1"/>
</dbReference>
<dbReference type="EMBL" id="JAHGAV010001417">
    <property type="protein sequence ID" value="KAG6922226.1"/>
    <property type="molecule type" value="Genomic_DNA"/>
</dbReference>
<evidence type="ECO:0000256" key="11">
    <source>
        <dbReference type="PROSITE-ProRule" id="PRU00042"/>
    </source>
</evidence>
<keyword evidence="5 11" id="KW-0863">Zinc-finger</keyword>
<evidence type="ECO:0000259" key="14">
    <source>
        <dbReference type="PROSITE" id="PS50805"/>
    </source>
</evidence>
<sequence>VPVMFEDVAVYFSPEEWAELVDWQRELYRDVMMENYELVASLGSAGPKPKASARKAKREKAPYVWDHQYSRARVLMLPAQGNDTPNQGRPAPAPVSFEEVAVYLTTEEWKELKDWQRELYQDVMKENYELVTSVGDTVEKPEIVSRLERGEEPYDPRETRSPGPHGMAGGGSRGAEEGTRCEEEPGLDPSEMLTGRDAARVSLGPAGTGASASRRRRKGRRDQGRPVGNGHDEPLWGERRVRDSPASAGAPESPRPAPDSQGGSVGAEGMTVTPSAEGPCGGSIGQGRKPTEEHAAPGGGGPYKCGECGKGFGSQASLAQHRRQHGGSGAVPCGQCGKAFSSKGNLVRHLKLHSGEKPHGCAECGRRFRTKQTFLSHQRVHTGEKPFACRQCGRSFTRKENLARHQETHVHKEPHTCPECGKSFLHEGSLLLHRRAHSGARPFPCAHCGKSFNWKANLATHLRSHAGEQPSACRHCGQRFGDHGDLLRHQRAHAGGGLPTGYGHGETFSEFLQIHEMLISRTHARKPLGALTKYK</sequence>
<dbReference type="SUPFAM" id="SSF57667">
    <property type="entry name" value="beta-beta-alpha zinc fingers"/>
    <property type="match status" value="4"/>
</dbReference>
<keyword evidence="9" id="KW-0804">Transcription</keyword>
<evidence type="ECO:0000313" key="15">
    <source>
        <dbReference type="EMBL" id="KAG6922226.1"/>
    </source>
</evidence>
<dbReference type="SMART" id="SM00349">
    <property type="entry name" value="KRAB"/>
    <property type="match status" value="2"/>
</dbReference>
<dbReference type="Gene3D" id="3.30.160.60">
    <property type="entry name" value="Classic Zinc Finger"/>
    <property type="match status" value="7"/>
</dbReference>
<keyword evidence="10" id="KW-0539">Nucleus</keyword>
<dbReference type="FunFam" id="3.30.160.60:FF:000180">
    <property type="entry name" value="Zinc finger protein 689"/>
    <property type="match status" value="1"/>
</dbReference>
<proteinExistence type="inferred from homology"/>
<protein>
    <submittedName>
        <fullName evidence="15">ZFP92 zinc finger protein</fullName>
    </submittedName>
</protein>
<dbReference type="FunFam" id="3.30.160.60:FF:002343">
    <property type="entry name" value="Zinc finger protein 33A"/>
    <property type="match status" value="2"/>
</dbReference>
<evidence type="ECO:0000256" key="7">
    <source>
        <dbReference type="ARBA" id="ARBA00023015"/>
    </source>
</evidence>
<evidence type="ECO:0000256" key="2">
    <source>
        <dbReference type="ARBA" id="ARBA00006991"/>
    </source>
</evidence>
<evidence type="ECO:0000256" key="9">
    <source>
        <dbReference type="ARBA" id="ARBA00023163"/>
    </source>
</evidence>
<name>A0A8T1RZU1_CHESE</name>
<dbReference type="GO" id="GO:0000977">
    <property type="term" value="F:RNA polymerase II transcription regulatory region sequence-specific DNA binding"/>
    <property type="evidence" value="ECO:0007669"/>
    <property type="project" value="TreeGrafter"/>
</dbReference>
<organism evidence="15 16">
    <name type="scientific">Chelydra serpentina</name>
    <name type="common">Snapping turtle</name>
    <name type="synonym">Testudo serpentina</name>
    <dbReference type="NCBI Taxonomy" id="8475"/>
    <lineage>
        <taxon>Eukaryota</taxon>
        <taxon>Metazoa</taxon>
        <taxon>Chordata</taxon>
        <taxon>Craniata</taxon>
        <taxon>Vertebrata</taxon>
        <taxon>Euteleostomi</taxon>
        <taxon>Archelosauria</taxon>
        <taxon>Testudinata</taxon>
        <taxon>Testudines</taxon>
        <taxon>Cryptodira</taxon>
        <taxon>Durocryptodira</taxon>
        <taxon>Americhelydia</taxon>
        <taxon>Chelydroidea</taxon>
        <taxon>Chelydridae</taxon>
        <taxon>Chelydra</taxon>
    </lineage>
</organism>
<dbReference type="FunFam" id="3.30.160.60:FF:000040">
    <property type="entry name" value="RB associated KRAB zinc finger"/>
    <property type="match status" value="1"/>
</dbReference>
<feature type="domain" description="KRAB" evidence="14">
    <location>
        <begin position="95"/>
        <end position="166"/>
    </location>
</feature>
<reference evidence="15 16" key="1">
    <citation type="journal article" date="2020" name="G3 (Bethesda)">
        <title>Draft Genome of the Common Snapping Turtle, Chelydra serpentina, a Model for Phenotypic Plasticity in Reptiles.</title>
        <authorList>
            <person name="Das D."/>
            <person name="Singh S.K."/>
            <person name="Bierstedt J."/>
            <person name="Erickson A."/>
            <person name="Galli G.L.J."/>
            <person name="Crossley D.A. 2nd"/>
            <person name="Rhen T."/>
        </authorList>
    </citation>
    <scope>NUCLEOTIDE SEQUENCE [LARGE SCALE GENOMIC DNA]</scope>
    <source>
        <strain evidence="15">KW</strain>
    </source>
</reference>
<feature type="compositionally biased region" description="Basic and acidic residues" evidence="12">
    <location>
        <begin position="174"/>
        <end position="183"/>
    </location>
</feature>
<dbReference type="Gene3D" id="6.10.140.140">
    <property type="match status" value="2"/>
</dbReference>
<evidence type="ECO:0000256" key="12">
    <source>
        <dbReference type="SAM" id="MobiDB-lite"/>
    </source>
</evidence>
<evidence type="ECO:0000256" key="6">
    <source>
        <dbReference type="ARBA" id="ARBA00022833"/>
    </source>
</evidence>
<dbReference type="PROSITE" id="PS00028">
    <property type="entry name" value="ZINC_FINGER_C2H2_1"/>
    <property type="match status" value="7"/>
</dbReference>
<dbReference type="SMART" id="SM00355">
    <property type="entry name" value="ZnF_C2H2"/>
    <property type="match status" value="7"/>
</dbReference>
<dbReference type="InterPro" id="IPR036236">
    <property type="entry name" value="Znf_C2H2_sf"/>
</dbReference>
<feature type="domain" description="C2H2-type" evidence="13">
    <location>
        <begin position="471"/>
        <end position="495"/>
    </location>
</feature>
<dbReference type="SUPFAM" id="SSF109640">
    <property type="entry name" value="KRAB domain (Kruppel-associated box)"/>
    <property type="match status" value="2"/>
</dbReference>
<accession>A0A8T1RZU1</accession>
<feature type="domain" description="C2H2-type" evidence="13">
    <location>
        <begin position="415"/>
        <end position="442"/>
    </location>
</feature>
<keyword evidence="6" id="KW-0862">Zinc</keyword>